<protein>
    <submittedName>
        <fullName evidence="4">Thiosulfate sulfurtransferase</fullName>
    </submittedName>
</protein>
<comment type="caution">
    <text evidence="4">The sequence shown here is derived from an EMBL/GenBank/DDBJ whole genome shotgun (WGS) entry which is preliminary data.</text>
</comment>
<evidence type="ECO:0000256" key="2">
    <source>
        <dbReference type="ARBA" id="ARBA00022737"/>
    </source>
</evidence>
<dbReference type="Proteomes" id="UP000285123">
    <property type="component" value="Unassembled WGS sequence"/>
</dbReference>
<dbReference type="Pfam" id="PF00581">
    <property type="entry name" value="Rhodanese"/>
    <property type="match status" value="2"/>
</dbReference>
<dbReference type="PANTHER" id="PTHR11364:SF27">
    <property type="entry name" value="SULFURTRANSFERASE"/>
    <property type="match status" value="1"/>
</dbReference>
<dbReference type="GO" id="GO:0004792">
    <property type="term" value="F:thiosulfate-cyanide sulfurtransferase activity"/>
    <property type="evidence" value="ECO:0007669"/>
    <property type="project" value="TreeGrafter"/>
</dbReference>
<dbReference type="AlphaFoldDB" id="A0A423PGA1"/>
<dbReference type="PANTHER" id="PTHR11364">
    <property type="entry name" value="THIOSULFATE SULFERTANSFERASE"/>
    <property type="match status" value="1"/>
</dbReference>
<dbReference type="SMART" id="SM00450">
    <property type="entry name" value="RHOD"/>
    <property type="match status" value="2"/>
</dbReference>
<name>A0A423PGA1_9GAMM</name>
<dbReference type="OrthoDB" id="9781034at2"/>
<keyword evidence="1 4" id="KW-0808">Transferase</keyword>
<dbReference type="RefSeq" id="WP_123592333.1">
    <property type="nucleotide sequence ID" value="NZ_AYKF01000125.1"/>
</dbReference>
<evidence type="ECO:0000313" key="5">
    <source>
        <dbReference type="Proteomes" id="UP000285123"/>
    </source>
</evidence>
<dbReference type="InterPro" id="IPR045078">
    <property type="entry name" value="TST/MPST-like"/>
</dbReference>
<keyword evidence="2" id="KW-0677">Repeat</keyword>
<feature type="domain" description="Rhodanese" evidence="3">
    <location>
        <begin position="17"/>
        <end position="137"/>
    </location>
</feature>
<dbReference type="Gene3D" id="3.40.250.10">
    <property type="entry name" value="Rhodanese-like domain"/>
    <property type="match status" value="2"/>
</dbReference>
<dbReference type="InterPro" id="IPR001763">
    <property type="entry name" value="Rhodanese-like_dom"/>
</dbReference>
<accession>A0A423PGA1</accession>
<evidence type="ECO:0000313" key="4">
    <source>
        <dbReference type="EMBL" id="ROO24610.1"/>
    </source>
</evidence>
<sequence length="274" mass="28951">MSSALVSAARLADWMAEQRPLVVLDARARLADAEAGHALWAEGHIPGARHADMDRDLSAPPSSAGGRHPLPAEADFAARLRDWGITPDRTVVVYDDTGGQIAAARAWWMLKWAGHPAAHVLDGGWSAWQAGGYPVEIGAPLTDTSDWQPEFDNRLIASADDVARGEAVLLDARAGERFRGEVEPLDAAAGHIPGARSVPGASMLDARGAFLPSADLERALPRGDDVIAYCGSGISACQLILAHAVLGRPLPRLYPGSWSAWSSDPSRPVATGPE</sequence>
<evidence type="ECO:0000256" key="1">
    <source>
        <dbReference type="ARBA" id="ARBA00022679"/>
    </source>
</evidence>
<dbReference type="CDD" id="cd01449">
    <property type="entry name" value="TST_Repeat_2"/>
    <property type="match status" value="1"/>
</dbReference>
<dbReference type="EMBL" id="AYKF01000125">
    <property type="protein sequence ID" value="ROO24610.1"/>
    <property type="molecule type" value="Genomic_DNA"/>
</dbReference>
<dbReference type="CDD" id="cd01448">
    <property type="entry name" value="TST_Repeat_1"/>
    <property type="match status" value="1"/>
</dbReference>
<dbReference type="SUPFAM" id="SSF52821">
    <property type="entry name" value="Rhodanese/Cell cycle control phosphatase"/>
    <property type="match status" value="2"/>
</dbReference>
<reference evidence="4 5" key="1">
    <citation type="submission" date="2013-10" db="EMBL/GenBank/DDBJ databases">
        <title>Salinisphaera halophila YIM 95161 Genome Sequencing.</title>
        <authorList>
            <person name="Lai Q."/>
            <person name="Li C."/>
            <person name="Shao Z."/>
        </authorList>
    </citation>
    <scope>NUCLEOTIDE SEQUENCE [LARGE SCALE GENOMIC DNA]</scope>
    <source>
        <strain evidence="4 5">YIM 95161</strain>
    </source>
</reference>
<feature type="domain" description="Rhodanese" evidence="3">
    <location>
        <begin position="163"/>
        <end position="270"/>
    </location>
</feature>
<organism evidence="4 5">
    <name type="scientific">Salinisphaera orenii YIM 95161</name>
    <dbReference type="NCBI Taxonomy" id="1051139"/>
    <lineage>
        <taxon>Bacteria</taxon>
        <taxon>Pseudomonadati</taxon>
        <taxon>Pseudomonadota</taxon>
        <taxon>Gammaproteobacteria</taxon>
        <taxon>Salinisphaerales</taxon>
        <taxon>Salinisphaeraceae</taxon>
        <taxon>Salinisphaera</taxon>
    </lineage>
</organism>
<evidence type="ECO:0000259" key="3">
    <source>
        <dbReference type="PROSITE" id="PS50206"/>
    </source>
</evidence>
<dbReference type="InterPro" id="IPR036873">
    <property type="entry name" value="Rhodanese-like_dom_sf"/>
</dbReference>
<gene>
    <name evidence="4" type="ORF">SAHL_15610</name>
</gene>
<proteinExistence type="predicted"/>
<dbReference type="PROSITE" id="PS50206">
    <property type="entry name" value="RHODANESE_3"/>
    <property type="match status" value="2"/>
</dbReference>